<comment type="caution">
    <text evidence="1">The sequence shown here is derived from an EMBL/GenBank/DDBJ whole genome shotgun (WGS) entry which is preliminary data.</text>
</comment>
<accession>A0A1F5QB06</accession>
<gene>
    <name evidence="1" type="ORF">A3J05_00385</name>
</gene>
<dbReference type="Proteomes" id="UP000177235">
    <property type="component" value="Unassembled WGS sequence"/>
</dbReference>
<evidence type="ECO:0008006" key="3">
    <source>
        <dbReference type="Google" id="ProtNLM"/>
    </source>
</evidence>
<proteinExistence type="predicted"/>
<organism evidence="1 2">
    <name type="scientific">Candidatus Doudnabacteria bacterium RIFCSPLOWO2_02_FULL_48_13</name>
    <dbReference type="NCBI Taxonomy" id="1817845"/>
    <lineage>
        <taxon>Bacteria</taxon>
        <taxon>Candidatus Doudnaibacteriota</taxon>
    </lineage>
</organism>
<reference evidence="1 2" key="1">
    <citation type="journal article" date="2016" name="Nat. Commun.">
        <title>Thousands of microbial genomes shed light on interconnected biogeochemical processes in an aquifer system.</title>
        <authorList>
            <person name="Anantharaman K."/>
            <person name="Brown C.T."/>
            <person name="Hug L.A."/>
            <person name="Sharon I."/>
            <person name="Castelle C.J."/>
            <person name="Probst A.J."/>
            <person name="Thomas B.C."/>
            <person name="Singh A."/>
            <person name="Wilkins M.J."/>
            <person name="Karaoz U."/>
            <person name="Brodie E.L."/>
            <person name="Williams K.H."/>
            <person name="Hubbard S.S."/>
            <person name="Banfield J.F."/>
        </authorList>
    </citation>
    <scope>NUCLEOTIDE SEQUENCE [LARGE SCALE GENOMIC DNA]</scope>
</reference>
<evidence type="ECO:0000313" key="2">
    <source>
        <dbReference type="Proteomes" id="UP000177235"/>
    </source>
</evidence>
<name>A0A1F5QB06_9BACT</name>
<protein>
    <recommendedName>
        <fullName evidence="3">Lipoprotein</fullName>
    </recommendedName>
</protein>
<evidence type="ECO:0000313" key="1">
    <source>
        <dbReference type="EMBL" id="OGE99374.1"/>
    </source>
</evidence>
<sequence length="326" mass="36310">MALFLASLYFRSTKIAPTVAVPETSADQHPKLDFDAYDKKLYEIAGSPSSTPPALWPVKTVYPKAGAILPFNRIVAYYGNLYSKGMGVLGEYPEHQMLDMLQAEAKKWETADPATPVVPALHYIAVVAQAGPRADGKYRARMPDKEIDKVLKMAEKIQGIVFLDIQAGLSNLQIELPRLEKYLKLPHVHLGVDPEFAMKNGAAPGTAIGSLDATDINFAANYLAEIVRKNNLPPKIIVVHRFTQKMLTNYRNVNPLPEAQIVINMDGFGGQPNKINTYKQFISKEPVQFTGFKLFYKNDLRRPGSTLLLPADLLKLVPIPVYIQYQ</sequence>
<dbReference type="AlphaFoldDB" id="A0A1F5QB06"/>
<dbReference type="EMBL" id="MFFF01000021">
    <property type="protein sequence ID" value="OGE99374.1"/>
    <property type="molecule type" value="Genomic_DNA"/>
</dbReference>